<keyword evidence="3" id="KW-0547">Nucleotide-binding</keyword>
<dbReference type="Proteomes" id="UP001500212">
    <property type="component" value="Unassembled WGS sequence"/>
</dbReference>
<protein>
    <submittedName>
        <fullName evidence="6">ABC transporter ATP-binding protein</fullName>
    </submittedName>
</protein>
<proteinExistence type="inferred from homology"/>
<reference evidence="7" key="1">
    <citation type="journal article" date="2019" name="Int. J. Syst. Evol. Microbiol.">
        <title>The Global Catalogue of Microorganisms (GCM) 10K type strain sequencing project: providing services to taxonomists for standard genome sequencing and annotation.</title>
        <authorList>
            <consortium name="The Broad Institute Genomics Platform"/>
            <consortium name="The Broad Institute Genome Sequencing Center for Infectious Disease"/>
            <person name="Wu L."/>
            <person name="Ma J."/>
        </authorList>
    </citation>
    <scope>NUCLEOTIDE SEQUENCE [LARGE SCALE GENOMIC DNA]</scope>
    <source>
        <strain evidence="7">JCM 17938</strain>
    </source>
</reference>
<dbReference type="PROSITE" id="PS50893">
    <property type="entry name" value="ABC_TRANSPORTER_2"/>
    <property type="match status" value="1"/>
</dbReference>
<dbReference type="PANTHER" id="PTHR24220">
    <property type="entry name" value="IMPORT ATP-BINDING PROTEIN"/>
    <property type="match status" value="1"/>
</dbReference>
<dbReference type="RefSeq" id="WP_345365536.1">
    <property type="nucleotide sequence ID" value="NZ_BAABHJ010000039.1"/>
</dbReference>
<organism evidence="6 7">
    <name type="scientific">Actinoallomurus liliacearum</name>
    <dbReference type="NCBI Taxonomy" id="1080073"/>
    <lineage>
        <taxon>Bacteria</taxon>
        <taxon>Bacillati</taxon>
        <taxon>Actinomycetota</taxon>
        <taxon>Actinomycetes</taxon>
        <taxon>Streptosporangiales</taxon>
        <taxon>Thermomonosporaceae</taxon>
        <taxon>Actinoallomurus</taxon>
    </lineage>
</organism>
<dbReference type="EMBL" id="BAABHJ010000039">
    <property type="protein sequence ID" value="GAA4617300.1"/>
    <property type="molecule type" value="Genomic_DNA"/>
</dbReference>
<sequence>MSLGATTSTAGEVTDPGDDVVLSARTLYRFFRAGDEETLALRGVSLSLRAGELVAVVGPSGSGKSTLLACLAGLDEPDGGTVVVGGRRISHQPETVRTRLRASMIGLVFQSGNLLEHLTVRQNVRLAQRLAARGRRGAVDALLDVVGLAARGAAYPSRLSGGEATRAGLAVALAGDPAVVLADEPTGELDSATERQILDLLAERARSGVAVLVAGHSPAVAAAADRVIRLRDGQVV</sequence>
<dbReference type="InterPro" id="IPR003593">
    <property type="entry name" value="AAA+_ATPase"/>
</dbReference>
<feature type="domain" description="ABC transporter" evidence="5">
    <location>
        <begin position="22"/>
        <end position="236"/>
    </location>
</feature>
<accession>A0ABP8TV69</accession>
<evidence type="ECO:0000256" key="2">
    <source>
        <dbReference type="ARBA" id="ARBA00022448"/>
    </source>
</evidence>
<keyword evidence="4 6" id="KW-0067">ATP-binding</keyword>
<evidence type="ECO:0000256" key="1">
    <source>
        <dbReference type="ARBA" id="ARBA00005417"/>
    </source>
</evidence>
<dbReference type="SMART" id="SM00382">
    <property type="entry name" value="AAA"/>
    <property type="match status" value="1"/>
</dbReference>
<dbReference type="CDD" id="cd03255">
    <property type="entry name" value="ABC_MJ0796_LolCDE_FtsE"/>
    <property type="match status" value="1"/>
</dbReference>
<dbReference type="InterPro" id="IPR017911">
    <property type="entry name" value="MacB-like_ATP-bd"/>
</dbReference>
<evidence type="ECO:0000313" key="6">
    <source>
        <dbReference type="EMBL" id="GAA4617300.1"/>
    </source>
</evidence>
<evidence type="ECO:0000313" key="7">
    <source>
        <dbReference type="Proteomes" id="UP001500212"/>
    </source>
</evidence>
<name>A0ABP8TV69_9ACTN</name>
<comment type="caution">
    <text evidence="6">The sequence shown here is derived from an EMBL/GenBank/DDBJ whole genome shotgun (WGS) entry which is preliminary data.</text>
</comment>
<comment type="similarity">
    <text evidence="1">Belongs to the ABC transporter superfamily.</text>
</comment>
<dbReference type="InterPro" id="IPR017871">
    <property type="entry name" value="ABC_transporter-like_CS"/>
</dbReference>
<evidence type="ECO:0000256" key="3">
    <source>
        <dbReference type="ARBA" id="ARBA00022741"/>
    </source>
</evidence>
<dbReference type="InterPro" id="IPR015854">
    <property type="entry name" value="ABC_transpr_LolD-like"/>
</dbReference>
<dbReference type="Pfam" id="PF00005">
    <property type="entry name" value="ABC_tran"/>
    <property type="match status" value="1"/>
</dbReference>
<dbReference type="PANTHER" id="PTHR24220:SF689">
    <property type="entry name" value="LIPOPROTEIN-RELEASING SYSTEM ATP-BINDING PROTEIN LOLD"/>
    <property type="match status" value="1"/>
</dbReference>
<dbReference type="InterPro" id="IPR027417">
    <property type="entry name" value="P-loop_NTPase"/>
</dbReference>
<dbReference type="GO" id="GO:0005524">
    <property type="term" value="F:ATP binding"/>
    <property type="evidence" value="ECO:0007669"/>
    <property type="project" value="UniProtKB-KW"/>
</dbReference>
<dbReference type="SUPFAM" id="SSF52540">
    <property type="entry name" value="P-loop containing nucleoside triphosphate hydrolases"/>
    <property type="match status" value="1"/>
</dbReference>
<keyword evidence="7" id="KW-1185">Reference proteome</keyword>
<keyword evidence="2" id="KW-0813">Transport</keyword>
<dbReference type="PROSITE" id="PS00211">
    <property type="entry name" value="ABC_TRANSPORTER_1"/>
    <property type="match status" value="1"/>
</dbReference>
<evidence type="ECO:0000259" key="5">
    <source>
        <dbReference type="PROSITE" id="PS50893"/>
    </source>
</evidence>
<gene>
    <name evidence="6" type="ORF">GCM10023195_77180</name>
</gene>
<evidence type="ECO:0000256" key="4">
    <source>
        <dbReference type="ARBA" id="ARBA00022840"/>
    </source>
</evidence>
<dbReference type="InterPro" id="IPR003439">
    <property type="entry name" value="ABC_transporter-like_ATP-bd"/>
</dbReference>
<dbReference type="Gene3D" id="3.40.50.300">
    <property type="entry name" value="P-loop containing nucleotide triphosphate hydrolases"/>
    <property type="match status" value="1"/>
</dbReference>